<evidence type="ECO:0000313" key="1">
    <source>
        <dbReference type="EMBL" id="QLL63889.1"/>
    </source>
</evidence>
<name>A0A859QWG7_9HYPH</name>
<accession>A0A859QWG7</accession>
<geneLocation type="plasmid" evidence="2">
    <name>pemeittgr7a</name>
</geneLocation>
<dbReference type="RefSeq" id="WP_345799326.1">
    <property type="nucleotide sequence ID" value="NZ_CP041239.1"/>
</dbReference>
<dbReference type="Proteomes" id="UP000510721">
    <property type="component" value="Plasmid pEmeITTGR7a"/>
</dbReference>
<gene>
    <name evidence="1" type="ORF">FKV68_20570</name>
</gene>
<sequence length="121" mass="13666">MRSLLSRALRFFGLLKFDLLVESTSTLPGDAILPDGKMFVVRDGDIEKWACFTCPGGCGKIINLSLNPARRPRWGVVTDFWRRPTVQPSVHQLNACGCHFWVKQGCIDWCKDGRPMGVKRD</sequence>
<keyword evidence="2" id="KW-1185">Reference proteome</keyword>
<dbReference type="Pfam" id="PF20137">
    <property type="entry name" value="BubE"/>
    <property type="match status" value="1"/>
</dbReference>
<dbReference type="InterPro" id="IPR045384">
    <property type="entry name" value="DUF6527"/>
</dbReference>
<keyword evidence="1" id="KW-0614">Plasmid</keyword>
<dbReference type="KEGG" id="emx:FKV68_20570"/>
<dbReference type="EMBL" id="CP041239">
    <property type="protein sequence ID" value="QLL63889.1"/>
    <property type="molecule type" value="Genomic_DNA"/>
</dbReference>
<organism evidence="1 2">
    <name type="scientific">Sinorhizobium mexicanum</name>
    <dbReference type="NCBI Taxonomy" id="375549"/>
    <lineage>
        <taxon>Bacteria</taxon>
        <taxon>Pseudomonadati</taxon>
        <taxon>Pseudomonadota</taxon>
        <taxon>Alphaproteobacteria</taxon>
        <taxon>Hyphomicrobiales</taxon>
        <taxon>Rhizobiaceae</taxon>
        <taxon>Sinorhizobium/Ensifer group</taxon>
        <taxon>Sinorhizobium</taxon>
    </lineage>
</organism>
<reference evidence="1 2" key="1">
    <citation type="submission" date="2019-06" db="EMBL/GenBank/DDBJ databases">
        <title>Complete genome sequence of Ensifer mexicanus ITTG R7 isolated from nodules of Acacia angustissima (Mill.) Kuntze.</title>
        <authorList>
            <person name="Rincon-Rosales R."/>
            <person name="Rogel M.A."/>
            <person name="Guerrero G."/>
            <person name="Rincon-Molina C.I."/>
            <person name="Lopez-Lopez A."/>
            <person name="Martinez-Romero E."/>
        </authorList>
    </citation>
    <scope>NUCLEOTIDE SEQUENCE [LARGE SCALE GENOMIC DNA]</scope>
    <source>
        <strain evidence="1 2">ITTG R7</strain>
        <plasmid evidence="2">pemeittgr7a</plasmid>
    </source>
</reference>
<proteinExistence type="predicted"/>
<protein>
    <submittedName>
        <fullName evidence="1">Uncharacterized protein</fullName>
    </submittedName>
</protein>
<evidence type="ECO:0000313" key="2">
    <source>
        <dbReference type="Proteomes" id="UP000510721"/>
    </source>
</evidence>
<dbReference type="AlphaFoldDB" id="A0A859QWG7"/>